<evidence type="ECO:0000313" key="1">
    <source>
        <dbReference type="EMBL" id="QYL19155.1"/>
    </source>
</evidence>
<dbReference type="EMBL" id="CP080333">
    <property type="protein sequence ID" value="QYL19155.1"/>
    <property type="molecule type" value="Genomic_DNA"/>
</dbReference>
<reference evidence="1 2" key="1">
    <citation type="submission" date="2021-07" db="EMBL/GenBank/DDBJ databases">
        <title>Whole genome sequencing of non-tuberculosis mycobacteria type-strains.</title>
        <authorList>
            <person name="Igarashi Y."/>
            <person name="Osugi A."/>
            <person name="Mitarai S."/>
        </authorList>
    </citation>
    <scope>NUCLEOTIDE SEQUENCE [LARGE SCALE GENOMIC DNA]</scope>
    <source>
        <strain evidence="1 2">JCM 16370</strain>
    </source>
</reference>
<dbReference type="RefSeq" id="WP_164520061.1">
    <property type="nucleotide sequence ID" value="NZ_BAAAVX010000005.1"/>
</dbReference>
<organism evidence="1 2">
    <name type="scientific">Mycolicibacterium pallens</name>
    <dbReference type="NCBI Taxonomy" id="370524"/>
    <lineage>
        <taxon>Bacteria</taxon>
        <taxon>Bacillati</taxon>
        <taxon>Actinomycetota</taxon>
        <taxon>Actinomycetes</taxon>
        <taxon>Mycobacteriales</taxon>
        <taxon>Mycobacteriaceae</taxon>
        <taxon>Mycolicibacterium</taxon>
    </lineage>
</organism>
<gene>
    <name evidence="1" type="ORF">K0O64_12080</name>
</gene>
<protein>
    <recommendedName>
        <fullName evidence="3">4a-hydroxytetrahydrobiopterin dehydratase</fullName>
    </recommendedName>
</protein>
<keyword evidence="2" id="KW-1185">Reference proteome</keyword>
<sequence>MRIDAAKNHIDAEVWSQERSPRVRFRIGWQRYTATADEAVKFAEELLRVAEEVRNAS</sequence>
<proteinExistence type="predicted"/>
<evidence type="ECO:0000313" key="2">
    <source>
        <dbReference type="Proteomes" id="UP000825367"/>
    </source>
</evidence>
<name>A0ABX8VMX2_9MYCO</name>
<evidence type="ECO:0008006" key="3">
    <source>
        <dbReference type="Google" id="ProtNLM"/>
    </source>
</evidence>
<dbReference type="Proteomes" id="UP000825367">
    <property type="component" value="Chromosome"/>
</dbReference>
<accession>A0ABX8VMX2</accession>